<evidence type="ECO:0000256" key="1">
    <source>
        <dbReference type="ARBA" id="ARBA00023015"/>
    </source>
</evidence>
<organism evidence="3 4">
    <name type="scientific">Streptomyces vulcanius</name>
    <dbReference type="NCBI Taxonomy" id="1441876"/>
    <lineage>
        <taxon>Bacteria</taxon>
        <taxon>Bacillati</taxon>
        <taxon>Actinomycetota</taxon>
        <taxon>Actinomycetes</taxon>
        <taxon>Kitasatosporales</taxon>
        <taxon>Streptomycetaceae</taxon>
        <taxon>Streptomyces</taxon>
    </lineage>
</organism>
<name>A0ABV9ALM0_9ACTN</name>
<reference evidence="4" key="1">
    <citation type="journal article" date="2019" name="Int. J. Syst. Evol. Microbiol.">
        <title>The Global Catalogue of Microorganisms (GCM) 10K type strain sequencing project: providing services to taxonomists for standard genome sequencing and annotation.</title>
        <authorList>
            <consortium name="The Broad Institute Genomics Platform"/>
            <consortium name="The Broad Institute Genome Sequencing Center for Infectious Disease"/>
            <person name="Wu L."/>
            <person name="Ma J."/>
        </authorList>
    </citation>
    <scope>NUCLEOTIDE SEQUENCE [LARGE SCALE GENOMIC DNA]</scope>
    <source>
        <strain evidence="4">CGMCC 4.7177</strain>
    </source>
</reference>
<dbReference type="RefSeq" id="WP_381169669.1">
    <property type="nucleotide sequence ID" value="NZ_JBHSFK010000004.1"/>
</dbReference>
<proteinExistence type="predicted"/>
<dbReference type="InterPro" id="IPR041916">
    <property type="entry name" value="Anti_sigma_zinc_sf"/>
</dbReference>
<keyword evidence="1" id="KW-0805">Transcription regulation</keyword>
<dbReference type="EMBL" id="JBHSFK010000004">
    <property type="protein sequence ID" value="MFC4499488.1"/>
    <property type="molecule type" value="Genomic_DNA"/>
</dbReference>
<accession>A0ABV9ALM0</accession>
<evidence type="ECO:0000256" key="2">
    <source>
        <dbReference type="ARBA" id="ARBA00023163"/>
    </source>
</evidence>
<evidence type="ECO:0008006" key="5">
    <source>
        <dbReference type="Google" id="ProtNLM"/>
    </source>
</evidence>
<keyword evidence="2" id="KW-0804">Transcription</keyword>
<comment type="caution">
    <text evidence="3">The sequence shown here is derived from an EMBL/GenBank/DDBJ whole genome shotgun (WGS) entry which is preliminary data.</text>
</comment>
<evidence type="ECO:0000313" key="4">
    <source>
        <dbReference type="Proteomes" id="UP001595839"/>
    </source>
</evidence>
<sequence length="60" mass="6758">MAMPPDEPRPESGAYVLGILDPNETADFEAHLTVCWICLEEVHSLGEVKRLLDRLLGRRP</sequence>
<evidence type="ECO:0000313" key="3">
    <source>
        <dbReference type="EMBL" id="MFC4499488.1"/>
    </source>
</evidence>
<keyword evidence="4" id="KW-1185">Reference proteome</keyword>
<protein>
    <recommendedName>
        <fullName evidence="5">Zinc-finger domain-containing protein</fullName>
    </recommendedName>
</protein>
<dbReference type="Proteomes" id="UP001595839">
    <property type="component" value="Unassembled WGS sequence"/>
</dbReference>
<gene>
    <name evidence="3" type="ORF">ACFPIH_08090</name>
</gene>
<dbReference type="Gene3D" id="1.10.10.1320">
    <property type="entry name" value="Anti-sigma factor, zinc-finger domain"/>
    <property type="match status" value="1"/>
</dbReference>